<proteinExistence type="predicted"/>
<dbReference type="EMBL" id="FLQX01000096">
    <property type="protein sequence ID" value="SBT05406.1"/>
    <property type="molecule type" value="Genomic_DNA"/>
</dbReference>
<keyword evidence="2" id="KW-1185">Reference proteome</keyword>
<accession>A0A1A8XL54</accession>
<protein>
    <recommendedName>
        <fullName evidence="3">Transposase</fullName>
    </recommendedName>
</protein>
<sequence length="61" mass="6853">MRRSANGEFGQSTPFQALQEALPADEMTPAAVLLLELCHWQREQFLEAITVFVETTTSIVE</sequence>
<name>A0A1A8XL54_9PROT</name>
<evidence type="ECO:0000313" key="2">
    <source>
        <dbReference type="Proteomes" id="UP000199169"/>
    </source>
</evidence>
<organism evidence="1 2">
    <name type="scientific">Candidatus Accumulibacter aalborgensis</name>
    <dbReference type="NCBI Taxonomy" id="1860102"/>
    <lineage>
        <taxon>Bacteria</taxon>
        <taxon>Pseudomonadati</taxon>
        <taxon>Pseudomonadota</taxon>
        <taxon>Betaproteobacteria</taxon>
        <taxon>Candidatus Accumulibacter</taxon>
    </lineage>
</organism>
<dbReference type="Proteomes" id="UP000199169">
    <property type="component" value="Unassembled WGS sequence"/>
</dbReference>
<evidence type="ECO:0000313" key="1">
    <source>
        <dbReference type="EMBL" id="SBT05406.1"/>
    </source>
</evidence>
<reference evidence="1 2" key="1">
    <citation type="submission" date="2016-06" db="EMBL/GenBank/DDBJ databases">
        <authorList>
            <person name="Kjaerup R.B."/>
            <person name="Dalgaard T.S."/>
            <person name="Juul-Madsen H.R."/>
        </authorList>
    </citation>
    <scope>NUCLEOTIDE SEQUENCE [LARGE SCALE GENOMIC DNA]</scope>
    <source>
        <strain evidence="1">3</strain>
    </source>
</reference>
<evidence type="ECO:0008006" key="3">
    <source>
        <dbReference type="Google" id="ProtNLM"/>
    </source>
</evidence>
<gene>
    <name evidence="1" type="ORF">ACCAA_210002</name>
</gene>
<dbReference type="AlphaFoldDB" id="A0A1A8XL54"/>